<accession>A0A540M3K4</accession>
<protein>
    <submittedName>
        <fullName evidence="1">Uncharacterized protein</fullName>
    </submittedName>
</protein>
<reference evidence="1 2" key="1">
    <citation type="journal article" date="2019" name="G3 (Bethesda)">
        <title>Sequencing of a Wild Apple (Malus baccata) Genome Unravels the Differences Between Cultivated and Wild Apple Species Regarding Disease Resistance and Cold Tolerance.</title>
        <authorList>
            <person name="Chen X."/>
        </authorList>
    </citation>
    <scope>NUCLEOTIDE SEQUENCE [LARGE SCALE GENOMIC DNA]</scope>
    <source>
        <strain evidence="2">cv. Shandingzi</strain>
        <tissue evidence="1">Leaves</tissue>
    </source>
</reference>
<evidence type="ECO:0000313" key="2">
    <source>
        <dbReference type="Proteomes" id="UP000315295"/>
    </source>
</evidence>
<evidence type="ECO:0000313" key="1">
    <source>
        <dbReference type="EMBL" id="TQD93323.1"/>
    </source>
</evidence>
<name>A0A540M3K4_MALBA</name>
<sequence>MGLGLDRTQSCEGFVEAIEEQGMLGLIEQSFISRYSLRVHEDLIKLPESFTITDDSIFPGG</sequence>
<gene>
    <name evidence="1" type="ORF">C1H46_021081</name>
</gene>
<organism evidence="1 2">
    <name type="scientific">Malus baccata</name>
    <name type="common">Siberian crab apple</name>
    <name type="synonym">Pyrus baccata</name>
    <dbReference type="NCBI Taxonomy" id="106549"/>
    <lineage>
        <taxon>Eukaryota</taxon>
        <taxon>Viridiplantae</taxon>
        <taxon>Streptophyta</taxon>
        <taxon>Embryophyta</taxon>
        <taxon>Tracheophyta</taxon>
        <taxon>Spermatophyta</taxon>
        <taxon>Magnoliopsida</taxon>
        <taxon>eudicotyledons</taxon>
        <taxon>Gunneridae</taxon>
        <taxon>Pentapetalae</taxon>
        <taxon>rosids</taxon>
        <taxon>fabids</taxon>
        <taxon>Rosales</taxon>
        <taxon>Rosaceae</taxon>
        <taxon>Amygdaloideae</taxon>
        <taxon>Maleae</taxon>
        <taxon>Malus</taxon>
    </lineage>
</organism>
<dbReference type="EMBL" id="VIEB01000371">
    <property type="protein sequence ID" value="TQD93323.1"/>
    <property type="molecule type" value="Genomic_DNA"/>
</dbReference>
<keyword evidence="2" id="KW-1185">Reference proteome</keyword>
<dbReference type="Proteomes" id="UP000315295">
    <property type="component" value="Unassembled WGS sequence"/>
</dbReference>
<proteinExistence type="predicted"/>
<comment type="caution">
    <text evidence="1">The sequence shown here is derived from an EMBL/GenBank/DDBJ whole genome shotgun (WGS) entry which is preliminary data.</text>
</comment>
<dbReference type="AlphaFoldDB" id="A0A540M3K4"/>